<dbReference type="Proteomes" id="UP001139031">
    <property type="component" value="Unassembled WGS sequence"/>
</dbReference>
<keyword evidence="2" id="KW-1185">Reference proteome</keyword>
<name>A0ABS7TVN4_9BACT</name>
<accession>A0ABS7TVN4</accession>
<sequence>MVLDLWLAGGEYGPQAACDIAGRLLLHEPADEYAFDLVDYVVFRERERAAAGVRRAFAADPSLAYEDVRARVLRCMGLAETDDAACDEALPPRDAW</sequence>
<evidence type="ECO:0000313" key="2">
    <source>
        <dbReference type="Proteomes" id="UP001139031"/>
    </source>
</evidence>
<gene>
    <name evidence="1" type="ORF">K7C98_22865</name>
</gene>
<dbReference type="RefSeq" id="WP_224193857.1">
    <property type="nucleotide sequence ID" value="NZ_JAIRAU010000028.1"/>
</dbReference>
<evidence type="ECO:0000313" key="1">
    <source>
        <dbReference type="EMBL" id="MBZ5712096.1"/>
    </source>
</evidence>
<dbReference type="EMBL" id="JAIRAU010000028">
    <property type="protein sequence ID" value="MBZ5712096.1"/>
    <property type="molecule type" value="Genomic_DNA"/>
</dbReference>
<proteinExistence type="predicted"/>
<comment type="caution">
    <text evidence="1">The sequence shown here is derived from an EMBL/GenBank/DDBJ whole genome shotgun (WGS) entry which is preliminary data.</text>
</comment>
<protein>
    <submittedName>
        <fullName evidence="1">Uncharacterized protein</fullName>
    </submittedName>
</protein>
<reference evidence="1" key="1">
    <citation type="submission" date="2021-08" db="EMBL/GenBank/DDBJ databases">
        <authorList>
            <person name="Stevens D.C."/>
        </authorList>
    </citation>
    <scope>NUCLEOTIDE SEQUENCE</scope>
    <source>
        <strain evidence="1">DSM 53165</strain>
    </source>
</reference>
<organism evidence="1 2">
    <name type="scientific">Nannocystis pusilla</name>
    <dbReference type="NCBI Taxonomy" id="889268"/>
    <lineage>
        <taxon>Bacteria</taxon>
        <taxon>Pseudomonadati</taxon>
        <taxon>Myxococcota</taxon>
        <taxon>Polyangia</taxon>
        <taxon>Nannocystales</taxon>
        <taxon>Nannocystaceae</taxon>
        <taxon>Nannocystis</taxon>
    </lineage>
</organism>